<evidence type="ECO:0000313" key="2">
    <source>
        <dbReference type="EMBL" id="CBK23224.2"/>
    </source>
</evidence>
<feature type="region of interest" description="Disordered" evidence="1">
    <location>
        <begin position="25"/>
        <end position="54"/>
    </location>
</feature>
<name>D8M585_BLAHO</name>
<proteinExistence type="predicted"/>
<dbReference type="AlphaFoldDB" id="D8M585"/>
<protein>
    <submittedName>
        <fullName evidence="2">Uncharacterized protein</fullName>
    </submittedName>
</protein>
<keyword evidence="3" id="KW-1185">Reference proteome</keyword>
<evidence type="ECO:0000256" key="1">
    <source>
        <dbReference type="SAM" id="MobiDB-lite"/>
    </source>
</evidence>
<dbReference type="EMBL" id="FN668657">
    <property type="protein sequence ID" value="CBK23224.2"/>
    <property type="molecule type" value="Genomic_DNA"/>
</dbReference>
<sequence length="180" mass="20236">MKEENEQNMQIVTFKLEQIASMQETTQQMEEKIEELSTELEKEKAERKEESKQHLEKIKDLTAKCKLLKAKNEKMKAAAGAAPAAAPAKEKPKKLSLFGRRGAAAATPKSESESEDSEEEALWIVCLPHFRVARNLGMGGTIDSAVFDCQSHTCSTNSMLHRMYESFSNHRSKSNHHSIN</sequence>
<feature type="compositionally biased region" description="Basic and acidic residues" evidence="1">
    <location>
        <begin position="29"/>
        <end position="54"/>
    </location>
</feature>
<dbReference type="RefSeq" id="XP_012897272.1">
    <property type="nucleotide sequence ID" value="XM_013041818.1"/>
</dbReference>
<dbReference type="Proteomes" id="UP000008312">
    <property type="component" value="Unassembled WGS sequence"/>
</dbReference>
<accession>D8M585</accession>
<organism evidence="2">
    <name type="scientific">Blastocystis hominis</name>
    <dbReference type="NCBI Taxonomy" id="12968"/>
    <lineage>
        <taxon>Eukaryota</taxon>
        <taxon>Sar</taxon>
        <taxon>Stramenopiles</taxon>
        <taxon>Bigyra</taxon>
        <taxon>Opalozoa</taxon>
        <taxon>Opalinata</taxon>
        <taxon>Blastocystidae</taxon>
        <taxon>Blastocystis</taxon>
    </lineage>
</organism>
<dbReference type="GeneID" id="24920250"/>
<gene>
    <name evidence="2" type="ORF">GSBLH_T00003134001</name>
</gene>
<feature type="region of interest" description="Disordered" evidence="1">
    <location>
        <begin position="79"/>
        <end position="118"/>
    </location>
</feature>
<evidence type="ECO:0000313" key="3">
    <source>
        <dbReference type="Proteomes" id="UP000008312"/>
    </source>
</evidence>
<reference evidence="2" key="1">
    <citation type="submission" date="2010-02" db="EMBL/GenBank/DDBJ databases">
        <title>Sequencing and annotation of the Blastocystis hominis genome.</title>
        <authorList>
            <person name="Wincker P."/>
        </authorList>
    </citation>
    <scope>NUCLEOTIDE SEQUENCE</scope>
    <source>
        <strain evidence="2">Singapore isolate B</strain>
    </source>
</reference>
<dbReference type="InParanoid" id="D8M585"/>